<dbReference type="GO" id="GO:0072546">
    <property type="term" value="C:EMC complex"/>
    <property type="evidence" value="ECO:0007669"/>
    <property type="project" value="UniProtKB-UniRule"/>
</dbReference>
<gene>
    <name evidence="10" type="ORF">DERYTH_LOCUS5216</name>
</gene>
<evidence type="ECO:0000256" key="2">
    <source>
        <dbReference type="ARBA" id="ARBA00022737"/>
    </source>
</evidence>
<keyword evidence="8" id="KW-0175">Coiled coil</keyword>
<dbReference type="InterPro" id="IPR036838">
    <property type="entry name" value="Ribosomal_uS10_dom_sf"/>
</dbReference>
<dbReference type="OrthoDB" id="124397at2759"/>
<evidence type="ECO:0000256" key="5">
    <source>
        <dbReference type="ARBA" id="ARBA00023274"/>
    </source>
</evidence>
<dbReference type="GO" id="GO:0006412">
    <property type="term" value="P:translation"/>
    <property type="evidence" value="ECO:0007669"/>
    <property type="project" value="InterPro"/>
</dbReference>
<keyword evidence="7" id="KW-0472">Membrane</keyword>
<keyword evidence="11" id="KW-1185">Reference proteome</keyword>
<evidence type="ECO:0000259" key="9">
    <source>
        <dbReference type="SMART" id="SM01403"/>
    </source>
</evidence>
<name>A0A9N9B407_9GLOM</name>
<dbReference type="Gene3D" id="3.30.70.600">
    <property type="entry name" value="Ribosomal protein S10 domain"/>
    <property type="match status" value="1"/>
</dbReference>
<protein>
    <recommendedName>
        <fullName evidence="7">ER membrane protein complex subunit 2</fullName>
    </recommendedName>
</protein>
<dbReference type="PROSITE" id="PS50005">
    <property type="entry name" value="TPR"/>
    <property type="match status" value="1"/>
</dbReference>
<reference evidence="10" key="1">
    <citation type="submission" date="2021-06" db="EMBL/GenBank/DDBJ databases">
        <authorList>
            <person name="Kallberg Y."/>
            <person name="Tangrot J."/>
            <person name="Rosling A."/>
        </authorList>
    </citation>
    <scope>NUCLEOTIDE SEQUENCE</scope>
    <source>
        <strain evidence="10">MA453B</strain>
    </source>
</reference>
<evidence type="ECO:0000313" key="10">
    <source>
        <dbReference type="EMBL" id="CAG8549905.1"/>
    </source>
</evidence>
<proteinExistence type="inferred from homology"/>
<evidence type="ECO:0000256" key="8">
    <source>
        <dbReference type="SAM" id="Coils"/>
    </source>
</evidence>
<evidence type="ECO:0000256" key="1">
    <source>
        <dbReference type="ARBA" id="ARBA00007102"/>
    </source>
</evidence>
<dbReference type="NCBIfam" id="TIGR01046">
    <property type="entry name" value="uS10_euk_arch"/>
    <property type="match status" value="1"/>
</dbReference>
<dbReference type="InterPro" id="IPR019734">
    <property type="entry name" value="TPR_rpt"/>
</dbReference>
<keyword evidence="7" id="KW-0256">Endoplasmic reticulum</keyword>
<keyword evidence="3 6" id="KW-0802">TPR repeat</keyword>
<dbReference type="SMART" id="SM01403">
    <property type="entry name" value="Ribosomal_S10"/>
    <property type="match status" value="1"/>
</dbReference>
<feature type="domain" description="Small ribosomal subunit protein uS10" evidence="9">
    <location>
        <begin position="341"/>
        <end position="435"/>
    </location>
</feature>
<dbReference type="Proteomes" id="UP000789405">
    <property type="component" value="Unassembled WGS sequence"/>
</dbReference>
<dbReference type="Pfam" id="PF00338">
    <property type="entry name" value="Ribosomal_S10"/>
    <property type="match status" value="1"/>
</dbReference>
<dbReference type="InterPro" id="IPR027486">
    <property type="entry name" value="Ribosomal_uS10_dom"/>
</dbReference>
<comment type="similarity">
    <text evidence="7">Belongs to the EMC2 family.</text>
</comment>
<dbReference type="PANTHER" id="PTHR12760">
    <property type="entry name" value="TETRATRICOPEPTIDE REPEAT PROTEIN"/>
    <property type="match status" value="1"/>
</dbReference>
<evidence type="ECO:0000313" key="11">
    <source>
        <dbReference type="Proteomes" id="UP000789405"/>
    </source>
</evidence>
<evidence type="ECO:0000256" key="3">
    <source>
        <dbReference type="ARBA" id="ARBA00022803"/>
    </source>
</evidence>
<dbReference type="EMBL" id="CAJVPY010002136">
    <property type="protein sequence ID" value="CAG8549905.1"/>
    <property type="molecule type" value="Genomic_DNA"/>
</dbReference>
<dbReference type="InterPro" id="IPR011990">
    <property type="entry name" value="TPR-like_helical_dom_sf"/>
</dbReference>
<evidence type="ECO:0000256" key="6">
    <source>
        <dbReference type="PROSITE-ProRule" id="PRU00339"/>
    </source>
</evidence>
<organism evidence="10 11">
    <name type="scientific">Dentiscutata erythropus</name>
    <dbReference type="NCBI Taxonomy" id="1348616"/>
    <lineage>
        <taxon>Eukaryota</taxon>
        <taxon>Fungi</taxon>
        <taxon>Fungi incertae sedis</taxon>
        <taxon>Mucoromycota</taxon>
        <taxon>Glomeromycotina</taxon>
        <taxon>Glomeromycetes</taxon>
        <taxon>Diversisporales</taxon>
        <taxon>Gigasporaceae</taxon>
        <taxon>Dentiscutata</taxon>
    </lineage>
</organism>
<dbReference type="PRINTS" id="PR00971">
    <property type="entry name" value="RIBOSOMALS10"/>
</dbReference>
<dbReference type="InterPro" id="IPR001848">
    <property type="entry name" value="Ribosomal_uS10"/>
</dbReference>
<dbReference type="InterPro" id="IPR005729">
    <property type="entry name" value="Ribosomal_uS10_euk/arc"/>
</dbReference>
<dbReference type="AlphaFoldDB" id="A0A9N9B407"/>
<dbReference type="SUPFAM" id="SSF48452">
    <property type="entry name" value="TPR-like"/>
    <property type="match status" value="1"/>
</dbReference>
<keyword evidence="2" id="KW-0677">Repeat</keyword>
<dbReference type="Gene3D" id="1.25.40.10">
    <property type="entry name" value="Tetratricopeptide repeat domain"/>
    <property type="match status" value="1"/>
</dbReference>
<dbReference type="GO" id="GO:0003735">
    <property type="term" value="F:structural constituent of ribosome"/>
    <property type="evidence" value="ECO:0007669"/>
    <property type="project" value="InterPro"/>
</dbReference>
<accession>A0A9N9B407</accession>
<evidence type="ECO:0000256" key="7">
    <source>
        <dbReference type="RuleBase" id="RU367091"/>
    </source>
</evidence>
<dbReference type="InterPro" id="IPR039856">
    <property type="entry name" value="EMC2-like"/>
</dbReference>
<comment type="function">
    <text evidence="7">Part of the endoplasmic reticulum membrane protein complex (EMC) that enables the energy-independent insertion into endoplasmic reticulum membranes of newly synthesized membrane proteins.</text>
</comment>
<sequence>MAPFDYLRAIETLHELRKSGERKSALVVSLGERLLRDYTRKLGDEVWPVYEQVFISALDHGNDALAKTCFEKLEKRFPGSPRVKILEGMKLEAEDKLDEALRLYDEILEKDDSNIAASKRRVAVFKAKGQYQQAMDALSKYLDDFYTDAEGWLELSDLYLRFHSYQQAAFCLEELILLQPQNHFYHLKYAEILYTSDTSDNITLALKEFCRVVELCEDHVRALYGIKLCTTRLLNLPINNPISSIDMKTISDLNALAIERLSKIYSVNTNRIGDGLNEIRQVIREYMIIMHIKFIEKKNSTQETFSHRCLLVIKRKYETMSYVAKGKEEYSDEQPKVHRIRITLTSRNVKALEKVCSDLIGRAKEKQLRVKGPVRLPTKVLRITTRKSPCGEGSKTWDRYEMRIHKRLIDLHSPSEIVKQITSISIEPGVEVEVTIAS</sequence>
<dbReference type="InterPro" id="IPR055217">
    <property type="entry name" value="TPR_EMC2"/>
</dbReference>
<dbReference type="HAMAP" id="MF_00508">
    <property type="entry name" value="Ribosomal_uS10"/>
    <property type="match status" value="1"/>
</dbReference>
<evidence type="ECO:0000256" key="4">
    <source>
        <dbReference type="ARBA" id="ARBA00022980"/>
    </source>
</evidence>
<feature type="repeat" description="TPR" evidence="6">
    <location>
        <begin position="149"/>
        <end position="182"/>
    </location>
</feature>
<comment type="caution">
    <text evidence="10">The sequence shown here is derived from an EMBL/GenBank/DDBJ whole genome shotgun (WGS) entry which is preliminary data.</text>
</comment>
<comment type="similarity">
    <text evidence="1">Belongs to the universal ribosomal protein uS10 family.</text>
</comment>
<keyword evidence="5" id="KW-0687">Ribonucleoprotein</keyword>
<dbReference type="GO" id="GO:0015935">
    <property type="term" value="C:small ribosomal subunit"/>
    <property type="evidence" value="ECO:0007669"/>
    <property type="project" value="InterPro"/>
</dbReference>
<keyword evidence="4" id="KW-0689">Ribosomal protein</keyword>
<dbReference type="FunFam" id="3.30.70.600:FF:000002">
    <property type="entry name" value="40S ribosomal protein S20"/>
    <property type="match status" value="1"/>
</dbReference>
<comment type="subcellular location">
    <subcellularLocation>
        <location evidence="7">Endoplasmic reticulum membrane</location>
        <topology evidence="7">Peripheral membrane protein</topology>
        <orientation evidence="7">Cytoplasmic side</orientation>
    </subcellularLocation>
</comment>
<dbReference type="SMART" id="SM00028">
    <property type="entry name" value="TPR"/>
    <property type="match status" value="2"/>
</dbReference>
<feature type="coiled-coil region" evidence="8">
    <location>
        <begin position="83"/>
        <end position="110"/>
    </location>
</feature>
<dbReference type="SUPFAM" id="SSF54999">
    <property type="entry name" value="Ribosomal protein S10"/>
    <property type="match status" value="1"/>
</dbReference>
<dbReference type="Pfam" id="PF22890">
    <property type="entry name" value="TPR_EMC2"/>
    <property type="match status" value="1"/>
</dbReference>
<comment type="subunit">
    <text evidence="7">Component of the ER membrane protein complex (EMC).</text>
</comment>